<feature type="region of interest" description="Disordered" evidence="12">
    <location>
        <begin position="62"/>
        <end position="100"/>
    </location>
</feature>
<dbReference type="PANTHER" id="PTHR12313">
    <property type="entry name" value="E3 UBIQUITIN-PROTEIN LIGASE RNF5-RELATED"/>
    <property type="match status" value="1"/>
</dbReference>
<evidence type="ECO:0000256" key="5">
    <source>
        <dbReference type="ARBA" id="ARBA00022723"/>
    </source>
</evidence>
<dbReference type="EC" id="2.3.2.27" evidence="11"/>
<evidence type="ECO:0000256" key="7">
    <source>
        <dbReference type="ARBA" id="ARBA00022786"/>
    </source>
</evidence>
<evidence type="ECO:0000256" key="9">
    <source>
        <dbReference type="ARBA" id="ARBA00023136"/>
    </source>
</evidence>
<evidence type="ECO:0000256" key="3">
    <source>
        <dbReference type="ARBA" id="ARBA00004906"/>
    </source>
</evidence>
<dbReference type="PROSITE" id="PS50089">
    <property type="entry name" value="ZF_RING_2"/>
    <property type="match status" value="1"/>
</dbReference>
<dbReference type="AlphaFoldDB" id="A0A803L833"/>
<dbReference type="Gramene" id="AUR62008022-RA">
    <property type="protein sequence ID" value="AUR62008022-RA:cds"/>
    <property type="gene ID" value="AUR62008022"/>
</dbReference>
<keyword evidence="9" id="KW-0472">Membrane</keyword>
<comment type="domain">
    <text evidence="11">The RING-type zinc finger domain is responsible for E3 ligase activity.</text>
</comment>
<evidence type="ECO:0000256" key="8">
    <source>
        <dbReference type="ARBA" id="ARBA00022833"/>
    </source>
</evidence>
<comment type="pathway">
    <text evidence="3 11">Protein modification; protein ubiquitination.</text>
</comment>
<dbReference type="GO" id="GO:0006511">
    <property type="term" value="P:ubiquitin-dependent protein catabolic process"/>
    <property type="evidence" value="ECO:0007669"/>
    <property type="project" value="UniProtKB-UniRule"/>
</dbReference>
<dbReference type="Proteomes" id="UP000596660">
    <property type="component" value="Unplaced"/>
</dbReference>
<evidence type="ECO:0000256" key="1">
    <source>
        <dbReference type="ARBA" id="ARBA00000900"/>
    </source>
</evidence>
<dbReference type="GO" id="GO:0061630">
    <property type="term" value="F:ubiquitin protein ligase activity"/>
    <property type="evidence" value="ECO:0007669"/>
    <property type="project" value="UniProtKB-UniRule"/>
</dbReference>
<dbReference type="InterPro" id="IPR013083">
    <property type="entry name" value="Znf_RING/FYVE/PHD"/>
</dbReference>
<dbReference type="SUPFAM" id="SSF57850">
    <property type="entry name" value="RING/U-box"/>
    <property type="match status" value="1"/>
</dbReference>
<dbReference type="InterPro" id="IPR017907">
    <property type="entry name" value="Znf_RING_CS"/>
</dbReference>
<reference evidence="14" key="2">
    <citation type="submission" date="2021-03" db="UniProtKB">
        <authorList>
            <consortium name="EnsemblPlants"/>
        </authorList>
    </citation>
    <scope>IDENTIFICATION</scope>
</reference>
<comment type="catalytic activity">
    <reaction evidence="1 11">
        <text>S-ubiquitinyl-[E2 ubiquitin-conjugating enzyme]-L-cysteine + [acceptor protein]-L-lysine = [E2 ubiquitin-conjugating enzyme]-L-cysteine + N(6)-ubiquitinyl-[acceptor protein]-L-lysine.</text>
        <dbReference type="EC" id="2.3.2.27"/>
    </reaction>
</comment>
<evidence type="ECO:0000256" key="4">
    <source>
        <dbReference type="ARBA" id="ARBA00022679"/>
    </source>
</evidence>
<dbReference type="GO" id="GO:0008270">
    <property type="term" value="F:zinc ion binding"/>
    <property type="evidence" value="ECO:0007669"/>
    <property type="project" value="UniProtKB-KW"/>
</dbReference>
<keyword evidence="4 11" id="KW-0808">Transferase</keyword>
<sequence length="221" mass="24457">MESGFEESMKAESSSTQDPIVTLCGHLYCWPCLYRWLRYHSQSHECPVCKALVQEDKLVPLYGRGKSNTDPRSRPVPGIDIPNRPSGQRPETAPTPPGPEQSYFSNLGFGLFGGFMPMATARFGNMTMSAGFGGLFPSLLSLQFNGFPHNPMYGTAHGFPYAYPQAVHGNAMHHGHGYEHGHGFQQHHHGGVATPASQRQDYILKNLCLIIGFCFLVAMLW</sequence>
<keyword evidence="11" id="KW-0256">Endoplasmic reticulum</keyword>
<evidence type="ECO:0000313" key="14">
    <source>
        <dbReference type="EnsemblPlants" id="AUR62008022-RA:cds"/>
    </source>
</evidence>
<keyword evidence="7 11" id="KW-0833">Ubl conjugation pathway</keyword>
<reference evidence="14" key="1">
    <citation type="journal article" date="2017" name="Nature">
        <title>The genome of Chenopodium quinoa.</title>
        <authorList>
            <person name="Jarvis D.E."/>
            <person name="Ho Y.S."/>
            <person name="Lightfoot D.J."/>
            <person name="Schmoeckel S.M."/>
            <person name="Li B."/>
            <person name="Borm T.J.A."/>
            <person name="Ohyanagi H."/>
            <person name="Mineta K."/>
            <person name="Michell C.T."/>
            <person name="Saber N."/>
            <person name="Kharbatia N.M."/>
            <person name="Rupper R.R."/>
            <person name="Sharp A.R."/>
            <person name="Dally N."/>
            <person name="Boughton B.A."/>
            <person name="Woo Y.H."/>
            <person name="Gao G."/>
            <person name="Schijlen E.G.W.M."/>
            <person name="Guo X."/>
            <person name="Momin A.A."/>
            <person name="Negrao S."/>
            <person name="Al-Babili S."/>
            <person name="Gehring C."/>
            <person name="Roessner U."/>
            <person name="Jung C."/>
            <person name="Murphy K."/>
            <person name="Arold S.T."/>
            <person name="Gojobori T."/>
            <person name="van der Linden C.G."/>
            <person name="van Loo E.N."/>
            <person name="Jellen E.N."/>
            <person name="Maughan P.J."/>
            <person name="Tester M."/>
        </authorList>
    </citation>
    <scope>NUCLEOTIDE SEQUENCE [LARGE SCALE GENOMIC DNA]</scope>
    <source>
        <strain evidence="14">cv. PI 614886</strain>
    </source>
</reference>
<dbReference type="EnsemblPlants" id="AUR62008022-RA">
    <property type="protein sequence ID" value="AUR62008022-RA:cds"/>
    <property type="gene ID" value="AUR62008022"/>
</dbReference>
<evidence type="ECO:0000256" key="2">
    <source>
        <dbReference type="ARBA" id="ARBA00004308"/>
    </source>
</evidence>
<evidence type="ECO:0000256" key="6">
    <source>
        <dbReference type="ARBA" id="ARBA00022771"/>
    </source>
</evidence>
<organism evidence="14 15">
    <name type="scientific">Chenopodium quinoa</name>
    <name type="common">Quinoa</name>
    <dbReference type="NCBI Taxonomy" id="63459"/>
    <lineage>
        <taxon>Eukaryota</taxon>
        <taxon>Viridiplantae</taxon>
        <taxon>Streptophyta</taxon>
        <taxon>Embryophyta</taxon>
        <taxon>Tracheophyta</taxon>
        <taxon>Spermatophyta</taxon>
        <taxon>Magnoliopsida</taxon>
        <taxon>eudicotyledons</taxon>
        <taxon>Gunneridae</taxon>
        <taxon>Pentapetalae</taxon>
        <taxon>Caryophyllales</taxon>
        <taxon>Chenopodiaceae</taxon>
        <taxon>Chenopodioideae</taxon>
        <taxon>Atripliceae</taxon>
        <taxon>Chenopodium</taxon>
    </lineage>
</organism>
<dbReference type="UniPathway" id="UPA00143"/>
<dbReference type="Pfam" id="PF13639">
    <property type="entry name" value="zf-RING_2"/>
    <property type="match status" value="1"/>
</dbReference>
<dbReference type="Gene3D" id="3.30.40.10">
    <property type="entry name" value="Zinc/RING finger domain, C3HC4 (zinc finger)"/>
    <property type="match status" value="1"/>
</dbReference>
<name>A0A803L833_CHEQI</name>
<evidence type="ECO:0000256" key="12">
    <source>
        <dbReference type="SAM" id="MobiDB-lite"/>
    </source>
</evidence>
<evidence type="ECO:0000256" key="11">
    <source>
        <dbReference type="RuleBase" id="RU369090"/>
    </source>
</evidence>
<dbReference type="OMA" id="RSKRYPG"/>
<keyword evidence="6 10" id="KW-0863">Zinc-finger</keyword>
<proteinExistence type="predicted"/>
<protein>
    <recommendedName>
        <fullName evidence="11">E3 ubiquitin-protein ligase RMA</fullName>
        <ecNumber evidence="11">2.3.2.27</ecNumber>
    </recommendedName>
    <alternativeName>
        <fullName evidence="11">Protein RING membrane-anchor</fullName>
    </alternativeName>
    <alternativeName>
        <fullName evidence="11">RING-type E3 ubiquitin transferase RMA</fullName>
    </alternativeName>
</protein>
<accession>A0A803L833</accession>
<dbReference type="PROSITE" id="PS00518">
    <property type="entry name" value="ZF_RING_1"/>
    <property type="match status" value="1"/>
</dbReference>
<comment type="subcellular location">
    <subcellularLocation>
        <location evidence="2">Endomembrane system</location>
    </subcellularLocation>
    <subcellularLocation>
        <location evidence="11">Endoplasmic reticulum membrane</location>
        <topology evidence="11">Single-pass type IV membrane protein</topology>
    </subcellularLocation>
</comment>
<feature type="domain" description="RING-type" evidence="13">
    <location>
        <begin position="24"/>
        <end position="50"/>
    </location>
</feature>
<keyword evidence="15" id="KW-1185">Reference proteome</keyword>
<dbReference type="GO" id="GO:0016567">
    <property type="term" value="P:protein ubiquitination"/>
    <property type="evidence" value="ECO:0007669"/>
    <property type="project" value="UniProtKB-UniPathway"/>
</dbReference>
<evidence type="ECO:0000256" key="10">
    <source>
        <dbReference type="PROSITE-ProRule" id="PRU00175"/>
    </source>
</evidence>
<evidence type="ECO:0000259" key="13">
    <source>
        <dbReference type="PROSITE" id="PS50089"/>
    </source>
</evidence>
<comment type="function">
    <text evidence="11">E3 ubiquitin-protein ligase.</text>
</comment>
<keyword evidence="5 11" id="KW-0479">Metal-binding</keyword>
<keyword evidence="8 11" id="KW-0862">Zinc</keyword>
<evidence type="ECO:0000313" key="15">
    <source>
        <dbReference type="Proteomes" id="UP000596660"/>
    </source>
</evidence>
<dbReference type="InterPro" id="IPR045103">
    <property type="entry name" value="RNF5/RNF185-like"/>
</dbReference>
<dbReference type="GO" id="GO:0005789">
    <property type="term" value="C:endoplasmic reticulum membrane"/>
    <property type="evidence" value="ECO:0007669"/>
    <property type="project" value="UniProtKB-SubCell"/>
</dbReference>
<dbReference type="InterPro" id="IPR001841">
    <property type="entry name" value="Znf_RING"/>
</dbReference>